<dbReference type="InterPro" id="IPR011322">
    <property type="entry name" value="N-reg_PII-like_a/b"/>
</dbReference>
<proteinExistence type="predicted"/>
<protein>
    <submittedName>
        <fullName evidence="1">P-II family nitrogen regulator</fullName>
    </submittedName>
</protein>
<accession>A0ABU1GJR6</accession>
<dbReference type="RefSeq" id="WP_309635728.1">
    <property type="nucleotide sequence ID" value="NZ_JARWAL010000002.1"/>
</dbReference>
<dbReference type="InterPro" id="IPR002187">
    <property type="entry name" value="N-reg_PII"/>
</dbReference>
<evidence type="ECO:0000313" key="2">
    <source>
        <dbReference type="Proteomes" id="UP001252270"/>
    </source>
</evidence>
<keyword evidence="2" id="KW-1185">Reference proteome</keyword>
<comment type="caution">
    <text evidence="1">The sequence shown here is derived from an EMBL/GenBank/DDBJ whole genome shotgun (WGS) entry which is preliminary data.</text>
</comment>
<name>A0ABU1GJR6_9GAMM</name>
<gene>
    <name evidence="1" type="ORF">QC820_03115</name>
</gene>
<reference evidence="1 2" key="1">
    <citation type="submission" date="2023-04" db="EMBL/GenBank/DDBJ databases">
        <title>A long-awaited taxogenomic arrangement of the family Halomonadaceae.</title>
        <authorList>
            <person name="De La Haba R."/>
            <person name="Chuvochina M."/>
            <person name="Wittouck S."/>
            <person name="Arahal D.R."/>
            <person name="Sanchez-Porro C."/>
            <person name="Hugenholtz P."/>
            <person name="Ventosa A."/>
        </authorList>
    </citation>
    <scope>NUCLEOTIDE SEQUENCE [LARGE SCALE GENOMIC DNA]</scope>
    <source>
        <strain evidence="1 2">DSM 17332</strain>
    </source>
</reference>
<dbReference type="SMART" id="SM00938">
    <property type="entry name" value="P-II"/>
    <property type="match status" value="1"/>
</dbReference>
<evidence type="ECO:0000313" key="1">
    <source>
        <dbReference type="EMBL" id="MDR5891792.1"/>
    </source>
</evidence>
<dbReference type="EMBL" id="JARWAL010000002">
    <property type="protein sequence ID" value="MDR5891792.1"/>
    <property type="molecule type" value="Genomic_DNA"/>
</dbReference>
<dbReference type="Pfam" id="PF00543">
    <property type="entry name" value="P-II"/>
    <property type="match status" value="1"/>
</dbReference>
<organism evidence="1 2">
    <name type="scientific">Halomonas mongoliensis</name>
    <dbReference type="NCBI Taxonomy" id="321265"/>
    <lineage>
        <taxon>Bacteria</taxon>
        <taxon>Pseudomonadati</taxon>
        <taxon>Pseudomonadota</taxon>
        <taxon>Gammaproteobacteria</taxon>
        <taxon>Oceanospirillales</taxon>
        <taxon>Halomonadaceae</taxon>
        <taxon>Halomonas</taxon>
    </lineage>
</organism>
<dbReference type="Proteomes" id="UP001252270">
    <property type="component" value="Unassembled WGS sequence"/>
</dbReference>
<dbReference type="InterPro" id="IPR015867">
    <property type="entry name" value="N-reg_PII/ATP_PRibTrfase_C"/>
</dbReference>
<sequence length="117" mass="12520">MDFKLLMVFVDQDRTDKVLDAARNAGATGATIINNAQGQGLKPHLTFFGLEFMASRSVILILVEARRSSEVLKAVSKAGGLDESLDTGIALELDVSQAVGLSEHIRTLSREHPLTGG</sequence>
<dbReference type="Gene3D" id="3.30.70.120">
    <property type="match status" value="1"/>
</dbReference>
<dbReference type="SUPFAM" id="SSF54913">
    <property type="entry name" value="GlnB-like"/>
    <property type="match status" value="1"/>
</dbReference>
<dbReference type="PROSITE" id="PS51343">
    <property type="entry name" value="PII_GLNB_DOM"/>
    <property type="match status" value="1"/>
</dbReference>